<comment type="caution">
    <text evidence="3">The sequence shown here is derived from an EMBL/GenBank/DDBJ whole genome shotgun (WGS) entry which is preliminary data.</text>
</comment>
<evidence type="ECO:0000313" key="4">
    <source>
        <dbReference type="Proteomes" id="UP000635665"/>
    </source>
</evidence>
<protein>
    <submittedName>
        <fullName evidence="3">Galactose oxidase</fullName>
    </submittedName>
</protein>
<dbReference type="PANTHER" id="PTHR24412">
    <property type="entry name" value="KELCH PROTEIN"/>
    <property type="match status" value="1"/>
</dbReference>
<evidence type="ECO:0000256" key="2">
    <source>
        <dbReference type="ARBA" id="ARBA00022737"/>
    </source>
</evidence>
<dbReference type="Pfam" id="PF24681">
    <property type="entry name" value="Kelch_KLHDC2_KLHL20_DRC7"/>
    <property type="match status" value="1"/>
</dbReference>
<dbReference type="SUPFAM" id="SSF117281">
    <property type="entry name" value="Kelch motif"/>
    <property type="match status" value="1"/>
</dbReference>
<dbReference type="InterPro" id="IPR006652">
    <property type="entry name" value="Kelch_1"/>
</dbReference>
<proteinExistence type="predicted"/>
<keyword evidence="2" id="KW-0677">Repeat</keyword>
<dbReference type="Gene3D" id="2.120.10.80">
    <property type="entry name" value="Kelch-type beta propeller"/>
    <property type="match status" value="2"/>
</dbReference>
<evidence type="ECO:0000256" key="1">
    <source>
        <dbReference type="ARBA" id="ARBA00022441"/>
    </source>
</evidence>
<dbReference type="SMART" id="SM00612">
    <property type="entry name" value="Kelch"/>
    <property type="match status" value="4"/>
</dbReference>
<sequence length="425" mass="46972">MKKNLLLSLFCFSVISLYSQSWKKLPTNANAHKRHENAFVQTGKHFILIGGRGNKAIDVYNSENQTWKKAAQPPIEMHHMQAVDVDGLVYILGAFTGSWPNEKPIPNIYIYDPLEDLWIKGPEIPKERRRGSAGVAVKDKKIYLINGITNGHTSGWVNWFDEYDLYKNQWNRLPDSPNERDHFQAAIIDNMLFVAGGRKSGSVAGNGFAGTVKPTDIYDFSTKKWTSTTPIPTPRAGTSIGVIDNKPVIIGGESDTQETAHTEAEVFNLSKASWSSLPHLNEGRHGTQAISLNQQIIIGAGSGSRGGGPELNSFEIFSSDNKLNFSTQAILAGNLKASDLELDFSKEKTNSLQISNKGGNQAIVITEIKISDSFKILNPKKLPFVLAPRSTFELKIQQTNQNQGKLNILRAGRKEVTVINLSIKN</sequence>
<dbReference type="InterPro" id="IPR015915">
    <property type="entry name" value="Kelch-typ_b-propeller"/>
</dbReference>
<dbReference type="EMBL" id="JAEHNY010000006">
    <property type="protein sequence ID" value="MBI6120078.1"/>
    <property type="molecule type" value="Genomic_DNA"/>
</dbReference>
<keyword evidence="1" id="KW-0880">Kelch repeat</keyword>
<organism evidence="3 4">
    <name type="scientific">Salegentibacter maritimus</name>
    <dbReference type="NCBI Taxonomy" id="2794347"/>
    <lineage>
        <taxon>Bacteria</taxon>
        <taxon>Pseudomonadati</taxon>
        <taxon>Bacteroidota</taxon>
        <taxon>Flavobacteriia</taxon>
        <taxon>Flavobacteriales</taxon>
        <taxon>Flavobacteriaceae</taxon>
        <taxon>Salegentibacter</taxon>
    </lineage>
</organism>
<keyword evidence="4" id="KW-1185">Reference proteome</keyword>
<gene>
    <name evidence="3" type="ORF">I6U50_08590</name>
</gene>
<name>A0ABS0TJB4_9FLAO</name>
<dbReference type="RefSeq" id="WP_198638531.1">
    <property type="nucleotide sequence ID" value="NZ_JAEHNY010000006.1"/>
</dbReference>
<dbReference type="Proteomes" id="UP000635665">
    <property type="component" value="Unassembled WGS sequence"/>
</dbReference>
<evidence type="ECO:0000313" key="3">
    <source>
        <dbReference type="EMBL" id="MBI6120078.1"/>
    </source>
</evidence>
<reference evidence="3 4" key="1">
    <citation type="submission" date="2020-12" db="EMBL/GenBank/DDBJ databases">
        <title>Salegentibacter orientalis sp. nov., isolated from costal sediment.</title>
        <authorList>
            <person name="Lian F.-B."/>
        </authorList>
    </citation>
    <scope>NUCLEOTIDE SEQUENCE [LARGE SCALE GENOMIC DNA]</scope>
    <source>
        <strain evidence="3 4">F60176</strain>
    </source>
</reference>
<dbReference type="PANTHER" id="PTHR24412:SF489">
    <property type="entry name" value="RING FINGER DOMAIN AND KELCH REPEAT-CONTAINING PROTEIN DDB_G0271372"/>
    <property type="match status" value="1"/>
</dbReference>
<accession>A0ABS0TJB4</accession>